<evidence type="ECO:0000259" key="4">
    <source>
        <dbReference type="PROSITE" id="PS50197"/>
    </source>
</evidence>
<dbReference type="Proteomes" id="UP001149090">
    <property type="component" value="Unassembled WGS sequence"/>
</dbReference>
<feature type="coiled-coil region" evidence="2">
    <location>
        <begin position="39"/>
        <end position="97"/>
    </location>
</feature>
<dbReference type="EMBL" id="JAPDFW010000102">
    <property type="protein sequence ID" value="KAJ5069881.1"/>
    <property type="molecule type" value="Genomic_DNA"/>
</dbReference>
<dbReference type="PROSITE" id="PS50197">
    <property type="entry name" value="BEACH"/>
    <property type="match status" value="1"/>
</dbReference>
<evidence type="ECO:0000256" key="1">
    <source>
        <dbReference type="PROSITE-ProRule" id="PRU00221"/>
    </source>
</evidence>
<evidence type="ECO:0000256" key="3">
    <source>
        <dbReference type="SAM" id="MobiDB-lite"/>
    </source>
</evidence>
<evidence type="ECO:0000313" key="6">
    <source>
        <dbReference type="Proteomes" id="UP001149090"/>
    </source>
</evidence>
<dbReference type="InterPro" id="IPR001680">
    <property type="entry name" value="WD40_rpt"/>
</dbReference>
<dbReference type="Gene3D" id="1.10.510.10">
    <property type="entry name" value="Transferase(Phosphotransferase) domain 1"/>
    <property type="match status" value="1"/>
</dbReference>
<feature type="coiled-coil region" evidence="2">
    <location>
        <begin position="1093"/>
        <end position="1125"/>
    </location>
</feature>
<organism evidence="5 6">
    <name type="scientific">Anaeramoeba ignava</name>
    <name type="common">Anaerobic marine amoeba</name>
    <dbReference type="NCBI Taxonomy" id="1746090"/>
    <lineage>
        <taxon>Eukaryota</taxon>
        <taxon>Metamonada</taxon>
        <taxon>Anaeramoebidae</taxon>
        <taxon>Anaeramoeba</taxon>
    </lineage>
</organism>
<dbReference type="SMART" id="SM00320">
    <property type="entry name" value="WD40"/>
    <property type="match status" value="1"/>
</dbReference>
<name>A0A9Q0R7U0_ANAIG</name>
<dbReference type="InterPro" id="IPR015943">
    <property type="entry name" value="WD40/YVTN_repeat-like_dom_sf"/>
</dbReference>
<accession>A0A9Q0R7U0</accession>
<dbReference type="Gene3D" id="2.130.10.10">
    <property type="entry name" value="YVTN repeat-like/Quinoprotein amine dehydrogenase"/>
    <property type="match status" value="2"/>
</dbReference>
<dbReference type="PANTHER" id="PTHR46866">
    <property type="entry name" value="GH12955P"/>
    <property type="match status" value="1"/>
</dbReference>
<dbReference type="SUPFAM" id="SSF81837">
    <property type="entry name" value="BEACH domain"/>
    <property type="match status" value="1"/>
</dbReference>
<dbReference type="InterPro" id="IPR036372">
    <property type="entry name" value="BEACH_dom_sf"/>
</dbReference>
<keyword evidence="2" id="KW-0175">Coiled coil</keyword>
<dbReference type="SUPFAM" id="SSF56112">
    <property type="entry name" value="Protein kinase-like (PK-like)"/>
    <property type="match status" value="1"/>
</dbReference>
<evidence type="ECO:0000256" key="2">
    <source>
        <dbReference type="SAM" id="Coils"/>
    </source>
</evidence>
<sequence>MKTYSQKILNQKIEENFNNNLFFPSFPEGCLGNSGGIFIENLNQKLNQKENEKEKENLNENFYVEIINKINLNKEAKKKQNKKKLKKQKSIENLELKFTKYFQLLQNGKNSNPKNQINKMEEMEIKSTKNQKGILNGMMDFPGILECIGFVEKEDNVYLFYNHHKNNLQTTLQFSPSFLNNYTFKLFVMYQILRSISHLHENGWAHGCLSPSNFIFTFEQECFIKMSLFTSIKMDPNFVEIHNSMTQRWSFGEITNFEYIMYINQCCGKHTNDPYNFPILPWVTNFSQNPLNLIEIFEEAEKDPEKHKDLPSLQTEMNKVFRNLQYSKIRLAKGDQMLDFLYKTNGYHISENSSDLSYFIYKARRTPIYLLRNFVRKEYNPNEFPISMERLYNWSSEECIPEFFTDPSIFISIHSDMQSLKIPDWTSSYEEFCKIHMQILESDFVSLNIHEWINLNFGYKLSGDAAISAKNLVKLNQKSMASCGFVQLFQHPHPRRIKGRNGNFLVDIFEKYTQKIQEMEEMKKMKESQKNQEMQKMQEFQKNQDMQFKLNSQSQNSKSDSFLPRIHLKKSKRKRKKDKKFSKSSAQVNIFDSLNSEMSIQRIISNSISTSYSSISTPKVRFKNITPKTFDPDLEFSDPEDLIESNINDLNSKEFPTNMQMNFSPNLVFYQKSPIGDDGNDENEAFETKKSRDYFALGCIFAELFIGQPFLTHFTRYSYKERTQLIEKLPHKIYRIISFLLNFSNEETNLEDIIENPKNFPIHFKWMINFISNVHDIGDLSGQLTYIHDHMSNILELSQECRKIIVPVLLKFFDFKQTTLIEEYKMVNIFRVLMEIVGKGHTQKKILPMLRFLIQGTRDAQALKEFLSPDFAEEIRYYFGNTIFFHEFIPLVITGFYSQKTDIIECTCNFLLDISLQMDLFLLLKFIVKPMLKLVEERKCVQAVNLLNQIIGKNLDHKVFIAQTYKYLLELIKRENFFQNANSEYKLENFLEISSKIGYQLEASFLIDLIQNRYFDNLLSLLSKQIVYSNDSTLKKLCNHFLTIGSKIGVEATIQFLFPTLDILFSFFVVIWSPYVESYNSINLNLNENENENLDLNNGNEDENLENENLDNENLDNENQKYIIQENYSNQENYLVNQNNLIDDFEIQNENELTSFKKLPITENRETYKNQFTHELAYNIVSMLRSYISHELLEEKLSYYDFMEKFLDTHHFMKSLRLALETFPTPNEKQEKHKKQERTGFTSGFSDDEEVKDSLACIPESVLQTGLDNWEIQGEIKDTIKAHATVIRSIDCDENSICFVTGSKDGSAKIWKLGQKSPIQTISCGHSIQKAIYTKANSNVAVCDYRIRLFDIETGAKTQDFSFESAKQSLTFSYLQNHESIASLTNQNTIALFDIRADRQSLEWLLPTKISSQYHSIDSDHIGSWFISVGSKDGDVITYDSRMGVILDFWKAEVAKLTNVLFAHDNISNVLLSSSRRSINSWDISSQNVEKIFGSSFPLKIDFLPFDDDINCFTSFNNHLFIGSSQFLHVRSFKLNSRQKVNSSPYYSKKIDEIGQTSSINIFKTHKSILIGNKEGNLFVCV</sequence>
<keyword evidence="6" id="KW-1185">Reference proteome</keyword>
<feature type="repeat" description="WD" evidence="1">
    <location>
        <begin position="1280"/>
        <end position="1321"/>
    </location>
</feature>
<dbReference type="SMART" id="SM01026">
    <property type="entry name" value="Beach"/>
    <property type="match status" value="1"/>
</dbReference>
<dbReference type="InterPro" id="IPR011009">
    <property type="entry name" value="Kinase-like_dom_sf"/>
</dbReference>
<dbReference type="OrthoDB" id="29306at2759"/>
<dbReference type="PROSITE" id="PS50082">
    <property type="entry name" value="WD_REPEATS_2"/>
    <property type="match status" value="1"/>
</dbReference>
<feature type="domain" description="BEACH" evidence="4">
    <location>
        <begin position="234"/>
        <end position="524"/>
    </location>
</feature>
<comment type="caution">
    <text evidence="5">The sequence shown here is derived from an EMBL/GenBank/DDBJ whole genome shotgun (WGS) entry which is preliminary data.</text>
</comment>
<dbReference type="SUPFAM" id="SSF50978">
    <property type="entry name" value="WD40 repeat-like"/>
    <property type="match status" value="1"/>
</dbReference>
<gene>
    <name evidence="5" type="ORF">M0811_11543</name>
</gene>
<dbReference type="PANTHER" id="PTHR46866:SF1">
    <property type="entry name" value="GH12955P"/>
    <property type="match status" value="1"/>
</dbReference>
<reference evidence="5" key="1">
    <citation type="submission" date="2022-10" db="EMBL/GenBank/DDBJ databases">
        <title>Novel sulphate-reducing endosymbionts in the free-living metamonad Anaeramoeba.</title>
        <authorList>
            <person name="Jerlstrom-Hultqvist J."/>
            <person name="Cepicka I."/>
            <person name="Gallot-Lavallee L."/>
            <person name="Salas-Leiva D."/>
            <person name="Curtis B.A."/>
            <person name="Zahonova K."/>
            <person name="Pipaliya S."/>
            <person name="Dacks J."/>
            <person name="Roger A.J."/>
        </authorList>
    </citation>
    <scope>NUCLEOTIDE SEQUENCE</scope>
    <source>
        <strain evidence="5">BMAN</strain>
    </source>
</reference>
<keyword evidence="1" id="KW-0853">WD repeat</keyword>
<dbReference type="InterPro" id="IPR000409">
    <property type="entry name" value="BEACH_dom"/>
</dbReference>
<feature type="region of interest" description="Disordered" evidence="3">
    <location>
        <begin position="550"/>
        <end position="582"/>
    </location>
</feature>
<protein>
    <recommendedName>
        <fullName evidence="4">BEACH domain-containing protein</fullName>
    </recommendedName>
</protein>
<feature type="coiled-coil region" evidence="2">
    <location>
        <begin position="509"/>
        <end position="543"/>
    </location>
</feature>
<proteinExistence type="predicted"/>
<dbReference type="Gene3D" id="1.10.1540.10">
    <property type="entry name" value="BEACH domain"/>
    <property type="match status" value="1"/>
</dbReference>
<dbReference type="Pfam" id="PF02138">
    <property type="entry name" value="Beach"/>
    <property type="match status" value="1"/>
</dbReference>
<dbReference type="InterPro" id="IPR036322">
    <property type="entry name" value="WD40_repeat_dom_sf"/>
</dbReference>
<feature type="compositionally biased region" description="Polar residues" evidence="3">
    <location>
        <begin position="550"/>
        <end position="560"/>
    </location>
</feature>
<evidence type="ECO:0000313" key="5">
    <source>
        <dbReference type="EMBL" id="KAJ5069881.1"/>
    </source>
</evidence>
<feature type="compositionally biased region" description="Basic residues" evidence="3">
    <location>
        <begin position="566"/>
        <end position="582"/>
    </location>
</feature>
<dbReference type="PROSITE" id="PS50294">
    <property type="entry name" value="WD_REPEATS_REGION"/>
    <property type="match status" value="1"/>
</dbReference>